<reference evidence="5 6" key="1">
    <citation type="submission" date="2020-03" db="EMBL/GenBank/DDBJ databases">
        <title>Dissostichus mawsoni Genome sequencing and assembly.</title>
        <authorList>
            <person name="Park H."/>
        </authorList>
    </citation>
    <scope>NUCLEOTIDE SEQUENCE [LARGE SCALE GENOMIC DNA]</scope>
    <source>
        <strain evidence="5">DM0001</strain>
        <tissue evidence="5">Muscle</tissue>
    </source>
</reference>
<keyword evidence="6" id="KW-1185">Reference proteome</keyword>
<feature type="compositionally biased region" description="Basic residues" evidence="3">
    <location>
        <begin position="282"/>
        <end position="313"/>
    </location>
</feature>
<dbReference type="GO" id="GO:0005737">
    <property type="term" value="C:cytoplasm"/>
    <property type="evidence" value="ECO:0007669"/>
    <property type="project" value="TreeGrafter"/>
</dbReference>
<dbReference type="PROSITE" id="PS50102">
    <property type="entry name" value="RRM"/>
    <property type="match status" value="2"/>
</dbReference>
<protein>
    <recommendedName>
        <fullName evidence="4">RRM domain-containing protein</fullName>
    </recommendedName>
</protein>
<evidence type="ECO:0000256" key="1">
    <source>
        <dbReference type="ARBA" id="ARBA00022884"/>
    </source>
</evidence>
<dbReference type="PANTHER" id="PTHR23003">
    <property type="entry name" value="RNA RECOGNITION MOTIF RRM DOMAIN CONTAINING PROTEIN"/>
    <property type="match status" value="1"/>
</dbReference>
<feature type="region of interest" description="Disordered" evidence="3">
    <location>
        <begin position="261"/>
        <end position="353"/>
    </location>
</feature>
<dbReference type="Gene3D" id="3.30.70.330">
    <property type="match status" value="2"/>
</dbReference>
<accession>A0A7J5YKW8</accession>
<dbReference type="InterPro" id="IPR012677">
    <property type="entry name" value="Nucleotide-bd_a/b_plait_sf"/>
</dbReference>
<dbReference type="InterPro" id="IPR000504">
    <property type="entry name" value="RRM_dom"/>
</dbReference>
<name>A0A7J5YKW8_DISMA</name>
<feature type="domain" description="RRM" evidence="4">
    <location>
        <begin position="4"/>
        <end position="74"/>
    </location>
</feature>
<dbReference type="AlphaFoldDB" id="A0A7J5YKW8"/>
<evidence type="ECO:0000313" key="5">
    <source>
        <dbReference type="EMBL" id="KAF3850095.1"/>
    </source>
</evidence>
<evidence type="ECO:0000256" key="3">
    <source>
        <dbReference type="SAM" id="MobiDB-lite"/>
    </source>
</evidence>
<organism evidence="5 6">
    <name type="scientific">Dissostichus mawsoni</name>
    <name type="common">Antarctic cod</name>
    <dbReference type="NCBI Taxonomy" id="36200"/>
    <lineage>
        <taxon>Eukaryota</taxon>
        <taxon>Metazoa</taxon>
        <taxon>Chordata</taxon>
        <taxon>Craniata</taxon>
        <taxon>Vertebrata</taxon>
        <taxon>Euteleostomi</taxon>
        <taxon>Actinopterygii</taxon>
        <taxon>Neopterygii</taxon>
        <taxon>Teleostei</taxon>
        <taxon>Neoteleostei</taxon>
        <taxon>Acanthomorphata</taxon>
        <taxon>Eupercaria</taxon>
        <taxon>Perciformes</taxon>
        <taxon>Notothenioidei</taxon>
        <taxon>Nototheniidae</taxon>
        <taxon>Dissostichus</taxon>
    </lineage>
</organism>
<dbReference type="EMBL" id="JAAKFY010000011">
    <property type="protein sequence ID" value="KAF3850095.1"/>
    <property type="molecule type" value="Genomic_DNA"/>
</dbReference>
<evidence type="ECO:0000256" key="2">
    <source>
        <dbReference type="PROSITE-ProRule" id="PRU00176"/>
    </source>
</evidence>
<dbReference type="GO" id="GO:0005634">
    <property type="term" value="C:nucleus"/>
    <property type="evidence" value="ECO:0007669"/>
    <property type="project" value="TreeGrafter"/>
</dbReference>
<evidence type="ECO:0000259" key="4">
    <source>
        <dbReference type="PROSITE" id="PS50102"/>
    </source>
</evidence>
<gene>
    <name evidence="5" type="ORF">F7725_019814</name>
</gene>
<dbReference type="FunFam" id="3.30.70.330:FF:000138">
    <property type="entry name" value="Serine/arginine-rich splicing factor 5 alpha"/>
    <property type="match status" value="1"/>
</dbReference>
<dbReference type="CDD" id="cd12595">
    <property type="entry name" value="RRM1_SRSF5"/>
    <property type="match status" value="1"/>
</dbReference>
<dbReference type="PANTHER" id="PTHR23003:SF59">
    <property type="entry name" value="SERINE AND ARGININE RICH SPLICING FACTOR 5"/>
    <property type="match status" value="1"/>
</dbReference>
<keyword evidence="1 2" id="KW-0694">RNA-binding</keyword>
<dbReference type="InterPro" id="IPR050374">
    <property type="entry name" value="RRT5_SRSF_SR"/>
</dbReference>
<feature type="region of interest" description="Disordered" evidence="3">
    <location>
        <begin position="77"/>
        <end position="119"/>
    </location>
</feature>
<dbReference type="SMART" id="SM00360">
    <property type="entry name" value="RRM"/>
    <property type="match status" value="2"/>
</dbReference>
<dbReference type="GO" id="GO:0003729">
    <property type="term" value="F:mRNA binding"/>
    <property type="evidence" value="ECO:0007669"/>
    <property type="project" value="TreeGrafter"/>
</dbReference>
<feature type="compositionally biased region" description="Gly residues" evidence="3">
    <location>
        <begin position="79"/>
        <end position="92"/>
    </location>
</feature>
<dbReference type="Pfam" id="PF00076">
    <property type="entry name" value="RRM_1"/>
    <property type="match status" value="2"/>
</dbReference>
<proteinExistence type="predicted"/>
<comment type="caution">
    <text evidence="5">The sequence shown here is derived from an EMBL/GenBank/DDBJ whole genome shotgun (WGS) entry which is preliminary data.</text>
</comment>
<dbReference type="OrthoDB" id="1099063at2759"/>
<dbReference type="Proteomes" id="UP000518266">
    <property type="component" value="Unassembled WGS sequence"/>
</dbReference>
<dbReference type="InterPro" id="IPR035979">
    <property type="entry name" value="RBD_domain_sf"/>
</dbReference>
<dbReference type="SUPFAM" id="SSF54928">
    <property type="entry name" value="RNA-binding domain, RBD"/>
    <property type="match status" value="2"/>
</dbReference>
<feature type="domain" description="RRM" evidence="4">
    <location>
        <begin position="189"/>
        <end position="267"/>
    </location>
</feature>
<evidence type="ECO:0000313" key="6">
    <source>
        <dbReference type="Proteomes" id="UP000518266"/>
    </source>
</evidence>
<sequence length="386" mass="42015">MSGCRIFIGRLSPSAREKDVERFFKGYGRIRDIDLKRGFGFVEFDDPRDAEDAVYELDGKELCSERVTIEHARVRLRGGRGGSRGGSGGSAGGRFSSDRYGRGSQNSRSRNPPPMRTENRLIVENLSSRVSWQSIDIPSPPPLVFPHIASERESVNSSQVPMDNICSYGCRDKGGPGVEPCALLVRENGALGAKGCPSGATAVQFMQMDLKDFMRQAGEVTFADAHRPKLNEGVVEFASSSDLKNAMDKLSGKEINGRKIKLIEAARKRSRSRSRSESSSRSRSRSRGRSPSRSPRRSRSPPHKTHNRSRSRSRSVSPAGGANSPSHKSKDPPKRSKMSRSATPPSPMPLRKPLVPALVPALAPVLALGPPTASAKSHVSVQCKTT</sequence>